<dbReference type="PROSITE" id="PS50113">
    <property type="entry name" value="PAC"/>
    <property type="match status" value="1"/>
</dbReference>
<keyword evidence="6" id="KW-1185">Reference proteome</keyword>
<dbReference type="Proteomes" id="UP000321258">
    <property type="component" value="Unassembled WGS sequence"/>
</dbReference>
<dbReference type="InterPro" id="IPR052155">
    <property type="entry name" value="Biofilm_reg_signaling"/>
</dbReference>
<dbReference type="PROSITE" id="PS50112">
    <property type="entry name" value="PAS"/>
    <property type="match status" value="1"/>
</dbReference>
<proteinExistence type="predicted"/>
<name>A0A512IJK1_9HYPH</name>
<accession>A0A512IJK1</accession>
<dbReference type="SUPFAM" id="SSF55781">
    <property type="entry name" value="GAF domain-like"/>
    <property type="match status" value="1"/>
</dbReference>
<dbReference type="CDD" id="cd01949">
    <property type="entry name" value="GGDEF"/>
    <property type="match status" value="1"/>
</dbReference>
<dbReference type="SUPFAM" id="SSF55073">
    <property type="entry name" value="Nucleotide cyclase"/>
    <property type="match status" value="1"/>
</dbReference>
<comment type="caution">
    <text evidence="5">The sequence shown here is derived from an EMBL/GenBank/DDBJ whole genome shotgun (WGS) entry which is preliminary data.</text>
</comment>
<dbReference type="SMART" id="SM00091">
    <property type="entry name" value="PAS"/>
    <property type="match status" value="1"/>
</dbReference>
<dbReference type="InterPro" id="IPR029787">
    <property type="entry name" value="Nucleotide_cyclase"/>
</dbReference>
<dbReference type="InterPro" id="IPR000014">
    <property type="entry name" value="PAS"/>
</dbReference>
<dbReference type="InterPro" id="IPR001610">
    <property type="entry name" value="PAC"/>
</dbReference>
<feature type="domain" description="EAL" evidence="3">
    <location>
        <begin position="478"/>
        <end position="732"/>
    </location>
</feature>
<dbReference type="OrthoDB" id="9814202at2"/>
<evidence type="ECO:0000259" key="3">
    <source>
        <dbReference type="PROSITE" id="PS50883"/>
    </source>
</evidence>
<dbReference type="RefSeq" id="WP_147076180.1">
    <property type="nucleotide sequence ID" value="NZ_BPQN01000008.1"/>
</dbReference>
<organism evidence="5 6">
    <name type="scientific">Methylobacterium haplocladii</name>
    <dbReference type="NCBI Taxonomy" id="1176176"/>
    <lineage>
        <taxon>Bacteria</taxon>
        <taxon>Pseudomonadati</taxon>
        <taxon>Pseudomonadota</taxon>
        <taxon>Alphaproteobacteria</taxon>
        <taxon>Hyphomicrobiales</taxon>
        <taxon>Methylobacteriaceae</taxon>
        <taxon>Methylobacterium</taxon>
    </lineage>
</organism>
<dbReference type="NCBIfam" id="TIGR00229">
    <property type="entry name" value="sensory_box"/>
    <property type="match status" value="1"/>
</dbReference>
<dbReference type="InterPro" id="IPR000700">
    <property type="entry name" value="PAS-assoc_C"/>
</dbReference>
<protein>
    <submittedName>
        <fullName evidence="5">Bifunctional diguanylate cyclase/phosphodiesterase</fullName>
    </submittedName>
</protein>
<evidence type="ECO:0000313" key="5">
    <source>
        <dbReference type="EMBL" id="GEO97879.1"/>
    </source>
</evidence>
<feature type="domain" description="PAS" evidence="1">
    <location>
        <begin position="189"/>
        <end position="225"/>
    </location>
</feature>
<dbReference type="InterPro" id="IPR043128">
    <property type="entry name" value="Rev_trsase/Diguanyl_cyclase"/>
</dbReference>
<dbReference type="InterPro" id="IPR035965">
    <property type="entry name" value="PAS-like_dom_sf"/>
</dbReference>
<dbReference type="Pfam" id="PF00990">
    <property type="entry name" value="GGDEF"/>
    <property type="match status" value="1"/>
</dbReference>
<dbReference type="InterPro" id="IPR035919">
    <property type="entry name" value="EAL_sf"/>
</dbReference>
<evidence type="ECO:0000313" key="6">
    <source>
        <dbReference type="Proteomes" id="UP000321258"/>
    </source>
</evidence>
<dbReference type="Gene3D" id="3.30.70.270">
    <property type="match status" value="1"/>
</dbReference>
<dbReference type="Gene3D" id="3.20.20.450">
    <property type="entry name" value="EAL domain"/>
    <property type="match status" value="1"/>
</dbReference>
<dbReference type="AlphaFoldDB" id="A0A512IJK1"/>
<dbReference type="SUPFAM" id="SSF141868">
    <property type="entry name" value="EAL domain-like"/>
    <property type="match status" value="1"/>
</dbReference>
<reference evidence="5 6" key="1">
    <citation type="submission" date="2019-07" db="EMBL/GenBank/DDBJ databases">
        <title>Whole genome shotgun sequence of Methylobacterium haplocladii NBRC 107714.</title>
        <authorList>
            <person name="Hosoyama A."/>
            <person name="Uohara A."/>
            <person name="Ohji S."/>
            <person name="Ichikawa N."/>
        </authorList>
    </citation>
    <scope>NUCLEOTIDE SEQUENCE [LARGE SCALE GENOMIC DNA]</scope>
    <source>
        <strain evidence="5 6">NBRC 107714</strain>
    </source>
</reference>
<dbReference type="SMART" id="SM00267">
    <property type="entry name" value="GGDEF"/>
    <property type="match status" value="1"/>
</dbReference>
<dbReference type="NCBIfam" id="TIGR00254">
    <property type="entry name" value="GGDEF"/>
    <property type="match status" value="1"/>
</dbReference>
<dbReference type="PANTHER" id="PTHR44757">
    <property type="entry name" value="DIGUANYLATE CYCLASE DGCP"/>
    <property type="match status" value="1"/>
</dbReference>
<dbReference type="CDD" id="cd01948">
    <property type="entry name" value="EAL"/>
    <property type="match status" value="1"/>
</dbReference>
<dbReference type="InterPro" id="IPR029016">
    <property type="entry name" value="GAF-like_dom_sf"/>
</dbReference>
<dbReference type="SUPFAM" id="SSF55785">
    <property type="entry name" value="PYP-like sensor domain (PAS domain)"/>
    <property type="match status" value="1"/>
</dbReference>
<dbReference type="CDD" id="cd00130">
    <property type="entry name" value="PAS"/>
    <property type="match status" value="1"/>
</dbReference>
<dbReference type="Gene3D" id="3.30.450.40">
    <property type="match status" value="1"/>
</dbReference>
<feature type="domain" description="PAC" evidence="2">
    <location>
        <begin position="258"/>
        <end position="308"/>
    </location>
</feature>
<evidence type="ECO:0000259" key="1">
    <source>
        <dbReference type="PROSITE" id="PS50112"/>
    </source>
</evidence>
<dbReference type="PROSITE" id="PS50887">
    <property type="entry name" value="GGDEF"/>
    <property type="match status" value="1"/>
</dbReference>
<gene>
    <name evidence="5" type="ORF">MHA02_02670</name>
</gene>
<feature type="domain" description="GGDEF" evidence="4">
    <location>
        <begin position="336"/>
        <end position="469"/>
    </location>
</feature>
<dbReference type="InterPro" id="IPR001633">
    <property type="entry name" value="EAL_dom"/>
</dbReference>
<dbReference type="PROSITE" id="PS50883">
    <property type="entry name" value="EAL"/>
    <property type="match status" value="1"/>
</dbReference>
<dbReference type="Gene3D" id="3.30.450.20">
    <property type="entry name" value="PAS domain"/>
    <property type="match status" value="1"/>
</dbReference>
<dbReference type="Pfam" id="PF13426">
    <property type="entry name" value="PAS_9"/>
    <property type="match status" value="1"/>
</dbReference>
<dbReference type="InterPro" id="IPR000160">
    <property type="entry name" value="GGDEF_dom"/>
</dbReference>
<dbReference type="SMART" id="SM00052">
    <property type="entry name" value="EAL"/>
    <property type="match status" value="1"/>
</dbReference>
<dbReference type="SMART" id="SM00086">
    <property type="entry name" value="PAC"/>
    <property type="match status" value="1"/>
</dbReference>
<evidence type="ECO:0000259" key="4">
    <source>
        <dbReference type="PROSITE" id="PS50887"/>
    </source>
</evidence>
<dbReference type="PANTHER" id="PTHR44757:SF2">
    <property type="entry name" value="BIOFILM ARCHITECTURE MAINTENANCE PROTEIN MBAA"/>
    <property type="match status" value="1"/>
</dbReference>
<dbReference type="Pfam" id="PF00563">
    <property type="entry name" value="EAL"/>
    <property type="match status" value="1"/>
</dbReference>
<dbReference type="EMBL" id="BJZT01000003">
    <property type="protein sequence ID" value="GEO97879.1"/>
    <property type="molecule type" value="Genomic_DNA"/>
</dbReference>
<evidence type="ECO:0000259" key="2">
    <source>
        <dbReference type="PROSITE" id="PS50113"/>
    </source>
</evidence>
<sequence length="747" mass="78931">MLDDAARPVGSAGARDDHPVASVPACCRGVGPARAFETRGDPHLDRLLGLAADIADTPIAAISLIDGGREWLKGCGSFQGLAGFAQAPGACPHGLEADGAVIVHDALADPLRRSHSFVTGEAAVRFYAGVPLLGLGGDTLGWLAVADRLPRPAFSGRSRTRLRRLARIAAHLLEAGPTGAAGDHADDFLDATQFAVLISDDLGTITRANASCERLLGYEPGTMLGLNVRAIVPARFHGPHTAGMAAMVAGGTPRLAGKSVEVTAVRKDGSELPIELSLSSWRGGAGLAIGAVIRDISERRHRDARLLRLAHQDPRSGLPNRNRVVEELTAMQSSGGEAILLMLGVDGLRSANDSLGYAIGDALLEALSVRLTARLRSGALLARIQGDELAVLLPGRADPLEAQACAQSLVSACAEPIQVGDHPLHVGVAIGAALAPNHGTDAEEVLASADLALHQARRDGGRCFRLFEPVMRSAEAARRDLIDRLRIAAERQELELHYQPQVDLESGRICGAEALIRWRHPERGLLPPAEFLPAIESSVLALSVGWWTIDEACRQTAAWRAAGLPAGRVAVNLYAAQLRSGTLDAVVTEALERHGLGSADIEIEVTETIALRPDDSMLRPLRNLHESGVGIAFDDFGTGFASLSTLKRFPLTKLKIDRSFVRDILTDPFDAAIVKGLLDIGRGLGLSVIAEGIETAEQEAALLAMGCRLGQGFRYAKALEPDAFARRLAADACSLAEVEASETKQAS</sequence>